<protein>
    <recommendedName>
        <fullName evidence="3">Nucleotidyl transferase AbiEii toxin, Type IV TA system</fullName>
    </recommendedName>
</protein>
<gene>
    <name evidence="1" type="ORF">B1R32_10829</name>
</gene>
<dbReference type="AlphaFoldDB" id="A0A2S8SSQ8"/>
<dbReference type="InterPro" id="IPR043519">
    <property type="entry name" value="NT_sf"/>
</dbReference>
<evidence type="ECO:0000313" key="1">
    <source>
        <dbReference type="EMBL" id="PQV63825.1"/>
    </source>
</evidence>
<organism evidence="1 2">
    <name type="scientific">Abditibacterium utsteinense</name>
    <dbReference type="NCBI Taxonomy" id="1960156"/>
    <lineage>
        <taxon>Bacteria</taxon>
        <taxon>Pseudomonadati</taxon>
        <taxon>Abditibacteriota</taxon>
        <taxon>Abditibacteriia</taxon>
        <taxon>Abditibacteriales</taxon>
        <taxon>Abditibacteriaceae</taxon>
        <taxon>Abditibacterium</taxon>
    </lineage>
</organism>
<proteinExistence type="predicted"/>
<dbReference type="RefSeq" id="WP_105483668.1">
    <property type="nucleotide sequence ID" value="NZ_NIGF01000008.1"/>
</dbReference>
<dbReference type="SUPFAM" id="SSF81301">
    <property type="entry name" value="Nucleotidyltransferase"/>
    <property type="match status" value="1"/>
</dbReference>
<evidence type="ECO:0000313" key="2">
    <source>
        <dbReference type="Proteomes" id="UP000237684"/>
    </source>
</evidence>
<dbReference type="Proteomes" id="UP000237684">
    <property type="component" value="Unassembled WGS sequence"/>
</dbReference>
<dbReference type="Gene3D" id="3.30.460.40">
    <property type="match status" value="1"/>
</dbReference>
<name>A0A2S8SSQ8_9BACT</name>
<accession>A0A2S8SSQ8</accession>
<sequence>MEKETIERIIRRFNEEGIRYLIAGGFAVIAHGYTRLTMDLDIVLDLEPDNALKALEVLKSEGYAPKIAVSIEQFADADLRRDWVENRNMVAFPLWSEQHRRTGIDLFITEPLDFERAYSERLITKIAPELEADFVSLADLLFLKRAASRPKDLQDIYYLQNIQEKSP</sequence>
<evidence type="ECO:0008006" key="3">
    <source>
        <dbReference type="Google" id="ProtNLM"/>
    </source>
</evidence>
<reference evidence="1 2" key="1">
    <citation type="journal article" date="2018" name="Syst. Appl. Microbiol.">
        <title>Abditibacterium utsteinense sp. nov., the first cultivated member of candidate phylum FBP, isolated from ice-free Antarctic soil samples.</title>
        <authorList>
            <person name="Tahon G."/>
            <person name="Tytgat B."/>
            <person name="Lebbe L."/>
            <person name="Carlier A."/>
            <person name="Willems A."/>
        </authorList>
    </citation>
    <scope>NUCLEOTIDE SEQUENCE [LARGE SCALE GENOMIC DNA]</scope>
    <source>
        <strain evidence="1 2">LMG 29911</strain>
    </source>
</reference>
<keyword evidence="2" id="KW-1185">Reference proteome</keyword>
<dbReference type="OrthoDB" id="9797766at2"/>
<comment type="caution">
    <text evidence="1">The sequence shown here is derived from an EMBL/GenBank/DDBJ whole genome shotgun (WGS) entry which is preliminary data.</text>
</comment>
<dbReference type="InParanoid" id="A0A2S8SSQ8"/>
<dbReference type="EMBL" id="NIGF01000008">
    <property type="protein sequence ID" value="PQV63825.1"/>
    <property type="molecule type" value="Genomic_DNA"/>
</dbReference>